<feature type="compositionally biased region" description="Basic and acidic residues" evidence="1">
    <location>
        <begin position="243"/>
        <end position="254"/>
    </location>
</feature>
<feature type="region of interest" description="Disordered" evidence="1">
    <location>
        <begin position="175"/>
        <end position="254"/>
    </location>
</feature>
<accession>A0ABP0DG01</accession>
<keyword evidence="4" id="KW-1185">Reference proteome</keyword>
<feature type="region of interest" description="Disordered" evidence="1">
    <location>
        <begin position="85"/>
        <end position="110"/>
    </location>
</feature>
<sequence length="254" mass="26779">MKTGGIIVLIIVLLLVAAGVGWVIFARLRAQRLGLPPPSLLSFIPFRSSSRSNYGVQPAPGGIGSWFQDRIRRIRGGLNKRMATGSYEGAGTSNRSTARHGFGPLDPDDAWDTRVGAEADAYYYNEEQELGLHTNQHANSSRLDIGGGASISNTAYLGGGAMGGSSYDMNVPSAATAGSGVGVGEVAEERGRTRGRNPVSSAPNPFDDDADPSNMSLRGVSPRPMIDPAGSGNYGHGGQPESPTERRSMFRENV</sequence>
<dbReference type="Proteomes" id="UP001642501">
    <property type="component" value="Unassembled WGS sequence"/>
</dbReference>
<feature type="transmembrane region" description="Helical" evidence="2">
    <location>
        <begin position="6"/>
        <end position="25"/>
    </location>
</feature>
<keyword evidence="2" id="KW-0812">Transmembrane</keyword>
<organism evidence="3 4">
    <name type="scientific">Sporothrix epigloea</name>
    <dbReference type="NCBI Taxonomy" id="1892477"/>
    <lineage>
        <taxon>Eukaryota</taxon>
        <taxon>Fungi</taxon>
        <taxon>Dikarya</taxon>
        <taxon>Ascomycota</taxon>
        <taxon>Pezizomycotina</taxon>
        <taxon>Sordariomycetes</taxon>
        <taxon>Sordariomycetidae</taxon>
        <taxon>Ophiostomatales</taxon>
        <taxon>Ophiostomataceae</taxon>
        <taxon>Sporothrix</taxon>
    </lineage>
</organism>
<evidence type="ECO:0008006" key="5">
    <source>
        <dbReference type="Google" id="ProtNLM"/>
    </source>
</evidence>
<proteinExistence type="predicted"/>
<comment type="caution">
    <text evidence="3">The sequence shown here is derived from an EMBL/GenBank/DDBJ whole genome shotgun (WGS) entry which is preliminary data.</text>
</comment>
<evidence type="ECO:0000313" key="3">
    <source>
        <dbReference type="EMBL" id="CAK7267165.1"/>
    </source>
</evidence>
<dbReference type="EMBL" id="CAWUOM010000032">
    <property type="protein sequence ID" value="CAK7267165.1"/>
    <property type="molecule type" value="Genomic_DNA"/>
</dbReference>
<name>A0ABP0DG01_9PEZI</name>
<evidence type="ECO:0000256" key="2">
    <source>
        <dbReference type="SAM" id="Phobius"/>
    </source>
</evidence>
<keyword evidence="2" id="KW-0472">Membrane</keyword>
<protein>
    <recommendedName>
        <fullName evidence="5">Acid phosphatase-like protein</fullName>
    </recommendedName>
</protein>
<evidence type="ECO:0000256" key="1">
    <source>
        <dbReference type="SAM" id="MobiDB-lite"/>
    </source>
</evidence>
<reference evidence="3 4" key="1">
    <citation type="submission" date="2024-01" db="EMBL/GenBank/DDBJ databases">
        <authorList>
            <person name="Allen C."/>
            <person name="Tagirdzhanova G."/>
        </authorList>
    </citation>
    <scope>NUCLEOTIDE SEQUENCE [LARGE SCALE GENOMIC DNA]</scope>
    <source>
        <strain evidence="3 4">CBS 573.63</strain>
    </source>
</reference>
<keyword evidence="2" id="KW-1133">Transmembrane helix</keyword>
<gene>
    <name evidence="3" type="ORF">SEPCBS57363_002460</name>
</gene>
<evidence type="ECO:0000313" key="4">
    <source>
        <dbReference type="Proteomes" id="UP001642501"/>
    </source>
</evidence>